<sequence length="41" mass="4875">MHEHRQIEQIKKGKLFCEVGSENHCLFFEPFKIASSSYVIY</sequence>
<gene>
    <name evidence="1" type="ordered locus">BCB4264_A3626</name>
</gene>
<dbReference type="KEGG" id="bcb:BCB4264_A3626"/>
<name>B7HAP0_BACC4</name>
<evidence type="ECO:0000313" key="2">
    <source>
        <dbReference type="Proteomes" id="UP000007096"/>
    </source>
</evidence>
<dbReference type="Proteomes" id="UP000007096">
    <property type="component" value="Chromosome"/>
</dbReference>
<dbReference type="AlphaFoldDB" id="B7HAP0"/>
<protein>
    <submittedName>
        <fullName evidence="1">Uncharacterized protein</fullName>
    </submittedName>
</protein>
<dbReference type="EMBL" id="CP001176">
    <property type="protein sequence ID" value="ACK63802.1"/>
    <property type="molecule type" value="Genomic_DNA"/>
</dbReference>
<evidence type="ECO:0000313" key="1">
    <source>
        <dbReference type="EMBL" id="ACK63802.1"/>
    </source>
</evidence>
<proteinExistence type="predicted"/>
<reference evidence="1 2" key="1">
    <citation type="submission" date="2008-10" db="EMBL/GenBank/DDBJ databases">
        <title>Genome sequence of Bacillus cereus B4264.</title>
        <authorList>
            <person name="Dodson R.J."/>
            <person name="Durkin A.S."/>
            <person name="Rosovitz M.J."/>
            <person name="Rasko D.A."/>
            <person name="Hoffmaster A."/>
            <person name="Ravel J."/>
            <person name="Sutton G."/>
        </authorList>
    </citation>
    <scope>NUCLEOTIDE SEQUENCE [LARGE SCALE GENOMIC DNA]</scope>
    <source>
        <strain evidence="1 2">B4264</strain>
    </source>
</reference>
<accession>B7HAP0</accession>
<organism evidence="1 2">
    <name type="scientific">Bacillus cereus (strain B4264)</name>
    <dbReference type="NCBI Taxonomy" id="405532"/>
    <lineage>
        <taxon>Bacteria</taxon>
        <taxon>Bacillati</taxon>
        <taxon>Bacillota</taxon>
        <taxon>Bacilli</taxon>
        <taxon>Bacillales</taxon>
        <taxon>Bacillaceae</taxon>
        <taxon>Bacillus</taxon>
        <taxon>Bacillus cereus group</taxon>
    </lineage>
</organism>
<dbReference type="HOGENOM" id="CLU_3265195_0_0_9"/>